<accession>A0A7N2MY88</accession>
<dbReference type="EMBL" id="LRBV02000011">
    <property type="status" value="NOT_ANNOTATED_CDS"/>
    <property type="molecule type" value="Genomic_DNA"/>
</dbReference>
<organism evidence="8 9">
    <name type="scientific">Quercus lobata</name>
    <name type="common">Valley oak</name>
    <dbReference type="NCBI Taxonomy" id="97700"/>
    <lineage>
        <taxon>Eukaryota</taxon>
        <taxon>Viridiplantae</taxon>
        <taxon>Streptophyta</taxon>
        <taxon>Embryophyta</taxon>
        <taxon>Tracheophyta</taxon>
        <taxon>Spermatophyta</taxon>
        <taxon>Magnoliopsida</taxon>
        <taxon>eudicotyledons</taxon>
        <taxon>Gunneridae</taxon>
        <taxon>Pentapetalae</taxon>
        <taxon>rosids</taxon>
        <taxon>fabids</taxon>
        <taxon>Fagales</taxon>
        <taxon>Fagaceae</taxon>
        <taxon>Quercus</taxon>
    </lineage>
</organism>
<dbReference type="InterPro" id="IPR002182">
    <property type="entry name" value="NB-ARC"/>
</dbReference>
<dbReference type="InterPro" id="IPR055414">
    <property type="entry name" value="LRR_R13L4/SHOC2-like"/>
</dbReference>
<dbReference type="InterPro" id="IPR044974">
    <property type="entry name" value="Disease_R_plants"/>
</dbReference>
<dbReference type="InterPro" id="IPR041118">
    <property type="entry name" value="Rx_N"/>
</dbReference>
<dbReference type="Proteomes" id="UP000594261">
    <property type="component" value="Chromosome 11"/>
</dbReference>
<dbReference type="CDD" id="cd14798">
    <property type="entry name" value="RX-CC_like"/>
    <property type="match status" value="2"/>
</dbReference>
<evidence type="ECO:0000259" key="7">
    <source>
        <dbReference type="Pfam" id="PF23598"/>
    </source>
</evidence>
<dbReference type="InterPro" id="IPR027417">
    <property type="entry name" value="P-loop_NTPase"/>
</dbReference>
<dbReference type="GO" id="GO:0043531">
    <property type="term" value="F:ADP binding"/>
    <property type="evidence" value="ECO:0007669"/>
    <property type="project" value="InterPro"/>
</dbReference>
<dbReference type="OMA" id="HATEALM"/>
<dbReference type="Gramene" id="QL11p040957:mrna">
    <property type="protein sequence ID" value="QL11p040957:mrna"/>
    <property type="gene ID" value="QL11p040957"/>
</dbReference>
<keyword evidence="2" id="KW-0547">Nucleotide-binding</keyword>
<dbReference type="InterPro" id="IPR036388">
    <property type="entry name" value="WH-like_DNA-bd_sf"/>
</dbReference>
<feature type="domain" description="Disease resistance R13L4/SHOC-2-like LRR" evidence="7">
    <location>
        <begin position="648"/>
        <end position="921"/>
    </location>
</feature>
<evidence type="ECO:0000259" key="5">
    <source>
        <dbReference type="Pfam" id="PF18052"/>
    </source>
</evidence>
<dbReference type="Gene3D" id="1.10.10.10">
    <property type="entry name" value="Winged helix-like DNA-binding domain superfamily/Winged helix DNA-binding domain"/>
    <property type="match status" value="1"/>
</dbReference>
<dbReference type="InParanoid" id="A0A7N2MY88"/>
<feature type="domain" description="NB-ARC" evidence="4">
    <location>
        <begin position="166"/>
        <end position="244"/>
    </location>
</feature>
<dbReference type="Gene3D" id="1.20.5.4130">
    <property type="match status" value="2"/>
</dbReference>
<dbReference type="Pfam" id="PF00931">
    <property type="entry name" value="NB-ARC"/>
    <property type="match status" value="4"/>
</dbReference>
<dbReference type="FunFam" id="1.10.10.10:FF:000322">
    <property type="entry name" value="Probable disease resistance protein At1g63360"/>
    <property type="match status" value="1"/>
</dbReference>
<dbReference type="Pfam" id="PF23559">
    <property type="entry name" value="WHD_DRP"/>
    <property type="match status" value="1"/>
</dbReference>
<sequence>MANNAVTFLLANLTQLLIQESKLQGGVEDQVRLLQNELRMISVFLQNIEDKRHDNVLVKEVVSQIRDVAYEAEDVIDTFIMTLTKQRRRNKVRNTIHFFDRASTLHEVANKIERIKNVIKEIYENRSKYGVEIAEPSGGDAEAEEILHRRRRHVEEDQVVGFAHATEALMKQLIEGSLQRNVVSIIGMGGLGKTTLARKIYSNNDVKNYFDFHGWVYVSQEYRIRELLLEILKGLTPLPRVMLKADLKEELLNNLEALYSSNKDKLKGTLIENLKHIKEMNDEEFRKAWSKFLAGIKEQHCDLKILLSGFMQDFYKKNGVKLKDMSDDELKSALLESLEDKRYLLVMDDIWKTNVWNEVSTAFPNNSNGSRILITSRIKEVALHATTVNNSVPPIPLYEPPFLNKDKSWELFSKKVFWEGSCPPELETLGRQLVKSCHGLPLAIVVLGSLLASKEKTHRIWSKYIGHVNSYLTEDRSSCIDILALSYNHLPRHLKPCFLYFGIYPEDFEIPVKQLIRLWIAEGFIQKIGNRNIEDVAEDYLEELINRSLIQVAMKRLDGGVKTCHIHDPLRDLCISEGSEEKFLEVHSNVNLSPVGKSHRISIHYDNNPYIYSSPCKPSNSRSIIVFRGVVEHKCPLDNSYLKRLCKNNKLVRVVELSNMGICCLIPKRIEKLVLLRYLSIASGDLHVSPDSICNLWNLETLDMRNSRMTTKCLPKGIWKLQRLKHLYLDAPTSLPKTDNTAALPNLQVLTGIAINEDTKSHFAKARFPNLRKLGLYSSRWVESGILSSLHPLCHLQTLKIYYLYCFTIPTSIWLALTKITIVGADISLPTMRVLGSLTKLRILKLRGFADPLITNDFLNCDESSFQQLEVFKMVSLNVFAWNMGQGAMPNLQRLVIENCVLFCMLPNELWCLSALRDVEVLHPGPELVEWLQNLQMRGGCNSAFPTGKVPKSFLSPLVIRGAIARLKAPSSLSICSSEKLQSFWYVTKSCVLLDFNLLVEDVVIKVFDIQHEEALQLVQSRSASDRKYADMAESVEFPVGKPDSVAYRMESGFAVGGGDETGFGFPVLRVESSGLLQNELSLINVFLQNTEGKRHGNELVKKVVSQIRDVAYEAEDVIDTFIMTVAEHKRRCKLTKLVHSCDRAMSFHEVASKIERINNVIKEIYNNRSKYGIEIAESSGGDTEAEVKLHRRRRNLEEDCVVGFAHDTQALLKQLIDRSLQRNVVSIIGMGGLGKTTLARKIYNNNHVKNHFDFHGKFILKAELKEELLHRLEVNYSSNKDKLKGTLIEDLNGIKAMNDEECKKALFAFLEHVRDHKLKTSLSGFMESIYRKNGPGWQDLDDDELKSLLFKCLEDRRYLVVMDDIWEIEAWNEVSVAFPTNSNGSRVLITSRKKEVALHASSLNNSIPHIPPYELPFLDEDKSWELFSKKVFGGGPCPLELETLGRQIVKSCRGLPLAIVVLGSLLANKEKTHRTWSKYVGHVNSYLVSTQKTLRYHAEEKFLEVCSDIKLSPMSKCRRISIHFANHPYISSNPCESSNIRSVMGFGGVVGLESPLDKGYYLKWLCKSNKLVRVVELSNMAICCVIPKKIENLVLLRYLSISSSVRHVIPNSICNLWNLETLDMRKYNMKCLPKGIWKLQNLRYLYLNGPTSLPRTDNKAGLPNLQVLTGIPLNHITKSLIAKARFPNLRKLGLRPSGGTDTETLTLSLSSINPLRHLQTLKFCKFIVDLSNENSLQLTKITLLDLTSCWQSTWGVLGSLTNLRILKVVECRMLTIDCYESSFCQLKVLKMSKLSDSKWTMESGAMPRLQRLVIERCNFKTMPLGQLRCLRSLRDVEVLHPDPELANMLQQLQMRDGCSLERDDSTISGNRSGKRFISSGNSALARLVFPPTITIVPSCKAQIFWMFKKENSGTDEYVLNWNHGFNNGDIKPK</sequence>
<evidence type="ECO:0000256" key="3">
    <source>
        <dbReference type="ARBA" id="ARBA00022821"/>
    </source>
</evidence>
<dbReference type="Gene3D" id="1.10.8.430">
    <property type="entry name" value="Helical domain of apoptotic protease-activating factors"/>
    <property type="match status" value="2"/>
</dbReference>
<reference evidence="8 9" key="1">
    <citation type="journal article" date="2016" name="G3 (Bethesda)">
        <title>First Draft Assembly and Annotation of the Genome of a California Endemic Oak Quercus lobata Nee (Fagaceae).</title>
        <authorList>
            <person name="Sork V.L."/>
            <person name="Fitz-Gibbon S.T."/>
            <person name="Puiu D."/>
            <person name="Crepeau M."/>
            <person name="Gugger P.F."/>
            <person name="Sherman R."/>
            <person name="Stevens K."/>
            <person name="Langley C.H."/>
            <person name="Pellegrini M."/>
            <person name="Salzberg S.L."/>
        </authorList>
    </citation>
    <scope>NUCLEOTIDE SEQUENCE [LARGE SCALE GENOMIC DNA]</scope>
    <source>
        <strain evidence="8 9">cv. SW786</strain>
    </source>
</reference>
<evidence type="ECO:0000313" key="8">
    <source>
        <dbReference type="EnsemblPlants" id="QL11p040957:mrna"/>
    </source>
</evidence>
<evidence type="ECO:0000259" key="4">
    <source>
        <dbReference type="Pfam" id="PF00931"/>
    </source>
</evidence>
<evidence type="ECO:0000256" key="1">
    <source>
        <dbReference type="ARBA" id="ARBA00022737"/>
    </source>
</evidence>
<keyword evidence="9" id="KW-1185">Reference proteome</keyword>
<dbReference type="Pfam" id="PF18052">
    <property type="entry name" value="Rx_N"/>
    <property type="match status" value="2"/>
</dbReference>
<evidence type="ECO:0000259" key="6">
    <source>
        <dbReference type="Pfam" id="PF23559"/>
    </source>
</evidence>
<dbReference type="PRINTS" id="PR00364">
    <property type="entry name" value="DISEASERSIST"/>
</dbReference>
<evidence type="ECO:0000313" key="9">
    <source>
        <dbReference type="Proteomes" id="UP000594261"/>
    </source>
</evidence>
<reference evidence="8" key="2">
    <citation type="submission" date="2021-01" db="UniProtKB">
        <authorList>
            <consortium name="EnsemblPlants"/>
        </authorList>
    </citation>
    <scope>IDENTIFICATION</scope>
</reference>
<feature type="domain" description="Disease resistance N-terminal" evidence="5">
    <location>
        <begin position="5"/>
        <end position="92"/>
    </location>
</feature>
<dbReference type="EnsemblPlants" id="QL11p040957:mrna">
    <property type="protein sequence ID" value="QL11p040957:mrna"/>
    <property type="gene ID" value="QL11p040957"/>
</dbReference>
<feature type="domain" description="Disease resistance protein winged helix" evidence="6">
    <location>
        <begin position="503"/>
        <end position="574"/>
    </location>
</feature>
<protein>
    <submittedName>
        <fullName evidence="8">Uncharacterized protein</fullName>
    </submittedName>
</protein>
<dbReference type="InterPro" id="IPR058922">
    <property type="entry name" value="WHD_DRP"/>
</dbReference>
<dbReference type="SUPFAM" id="SSF52540">
    <property type="entry name" value="P-loop containing nucleoside triphosphate hydrolases"/>
    <property type="match status" value="2"/>
</dbReference>
<feature type="domain" description="NB-ARC" evidence="4">
    <location>
        <begin position="1209"/>
        <end position="1264"/>
    </location>
</feature>
<keyword evidence="1" id="KW-0677">Repeat</keyword>
<dbReference type="Gene3D" id="3.80.10.10">
    <property type="entry name" value="Ribonuclease Inhibitor"/>
    <property type="match status" value="2"/>
</dbReference>
<dbReference type="InterPro" id="IPR042197">
    <property type="entry name" value="Apaf_helical"/>
</dbReference>
<feature type="domain" description="Disease resistance R13L4/SHOC-2-like LRR" evidence="7">
    <location>
        <begin position="1569"/>
        <end position="1732"/>
    </location>
</feature>
<dbReference type="GO" id="GO:0098542">
    <property type="term" value="P:defense response to other organism"/>
    <property type="evidence" value="ECO:0007669"/>
    <property type="project" value="TreeGrafter"/>
</dbReference>
<dbReference type="InterPro" id="IPR038005">
    <property type="entry name" value="RX-like_CC"/>
</dbReference>
<feature type="domain" description="Disease resistance N-terminal" evidence="5">
    <location>
        <begin position="1077"/>
        <end position="1136"/>
    </location>
</feature>
<feature type="domain" description="NB-ARC" evidence="4">
    <location>
        <begin position="308"/>
        <end position="418"/>
    </location>
</feature>
<evidence type="ECO:0000256" key="2">
    <source>
        <dbReference type="ARBA" id="ARBA00022741"/>
    </source>
</evidence>
<dbReference type="PANTHER" id="PTHR23155">
    <property type="entry name" value="DISEASE RESISTANCE PROTEIN RP"/>
    <property type="match status" value="1"/>
</dbReference>
<keyword evidence="3" id="KW-0611">Plant defense</keyword>
<dbReference type="InterPro" id="IPR032675">
    <property type="entry name" value="LRR_dom_sf"/>
</dbReference>
<dbReference type="SUPFAM" id="SSF52058">
    <property type="entry name" value="L domain-like"/>
    <property type="match status" value="2"/>
</dbReference>
<proteinExistence type="predicted"/>
<dbReference type="Gene3D" id="3.40.50.300">
    <property type="entry name" value="P-loop containing nucleotide triphosphate hydrolases"/>
    <property type="match status" value="2"/>
</dbReference>
<name>A0A7N2MY88_QUELO</name>
<feature type="domain" description="NB-ARC" evidence="4">
    <location>
        <begin position="1332"/>
        <end position="1433"/>
    </location>
</feature>
<dbReference type="Pfam" id="PF23598">
    <property type="entry name" value="LRR_14"/>
    <property type="match status" value="2"/>
</dbReference>
<dbReference type="PANTHER" id="PTHR23155:SF1193">
    <property type="entry name" value="DISEASE RESISTANCE PROTEIN RPP13-RELATED"/>
    <property type="match status" value="1"/>
</dbReference>
<dbReference type="FunFam" id="1.10.8.430:FF:000003">
    <property type="entry name" value="Probable disease resistance protein At5g66910"/>
    <property type="match status" value="1"/>
</dbReference>